<evidence type="ECO:0000313" key="8">
    <source>
        <dbReference type="Proteomes" id="UP000003558"/>
    </source>
</evidence>
<accession>F9VRF2</accession>
<proteinExistence type="inferred from homology"/>
<gene>
    <name evidence="7" type="ORF">GOALK_024_00070</name>
</gene>
<comment type="cofactor">
    <cofactor evidence="1">
        <name>FMN</name>
        <dbReference type="ChEBI" id="CHEBI:58210"/>
    </cofactor>
</comment>
<keyword evidence="3" id="KW-0285">Flavoprotein</keyword>
<dbReference type="CDD" id="cd02062">
    <property type="entry name" value="Nitro_FMN_reductase"/>
    <property type="match status" value="1"/>
</dbReference>
<dbReference type="eggNOG" id="COG0778">
    <property type="taxonomic scope" value="Bacteria"/>
</dbReference>
<dbReference type="Proteomes" id="UP000003558">
    <property type="component" value="Unassembled WGS sequence"/>
</dbReference>
<evidence type="ECO:0000256" key="4">
    <source>
        <dbReference type="ARBA" id="ARBA00022643"/>
    </source>
</evidence>
<evidence type="ECO:0000256" key="3">
    <source>
        <dbReference type="ARBA" id="ARBA00022630"/>
    </source>
</evidence>
<dbReference type="STRING" id="1027371.GOALK_024_00070"/>
<evidence type="ECO:0000256" key="5">
    <source>
        <dbReference type="ARBA" id="ARBA00023002"/>
    </source>
</evidence>
<comment type="caution">
    <text evidence="7">The sequence shown here is derived from an EMBL/GenBank/DDBJ whole genome shotgun (WGS) entry which is preliminary data.</text>
</comment>
<evidence type="ECO:0000256" key="2">
    <source>
        <dbReference type="ARBA" id="ARBA00007118"/>
    </source>
</evidence>
<dbReference type="EMBL" id="BACI01000024">
    <property type="protein sequence ID" value="GAA11191.1"/>
    <property type="molecule type" value="Genomic_DNA"/>
</dbReference>
<dbReference type="PANTHER" id="PTHR43673:SF2">
    <property type="entry name" value="NITROREDUCTASE"/>
    <property type="match status" value="1"/>
</dbReference>
<feature type="domain" description="Nitroreductase" evidence="6">
    <location>
        <begin position="101"/>
        <end position="155"/>
    </location>
</feature>
<evidence type="ECO:0000256" key="1">
    <source>
        <dbReference type="ARBA" id="ARBA00001917"/>
    </source>
</evidence>
<keyword evidence="4" id="KW-0288">FMN</keyword>
<evidence type="ECO:0000313" key="7">
    <source>
        <dbReference type="EMBL" id="GAA11191.1"/>
    </source>
</evidence>
<dbReference type="PANTHER" id="PTHR43673">
    <property type="entry name" value="NAD(P)H NITROREDUCTASE YDGI-RELATED"/>
    <property type="match status" value="1"/>
</dbReference>
<dbReference type="SUPFAM" id="SSF55469">
    <property type="entry name" value="FMN-dependent nitroreductase-like"/>
    <property type="match status" value="1"/>
</dbReference>
<dbReference type="AlphaFoldDB" id="F9VRF2"/>
<reference evidence="7 8" key="1">
    <citation type="submission" date="2011-05" db="EMBL/GenBank/DDBJ databases">
        <title>Whole genome shotgun sequence of Gordonia alkanivorans NBRC 16433.</title>
        <authorList>
            <person name="Hosoyama A."/>
            <person name="Nakamura S."/>
            <person name="Takarada H."/>
            <person name="Tsuchikane K."/>
            <person name="Yamazaki S."/>
            <person name="Fujita N."/>
        </authorList>
    </citation>
    <scope>NUCLEOTIDE SEQUENCE [LARGE SCALE GENOMIC DNA]</scope>
    <source>
        <strain evidence="7 8">NBRC 16433</strain>
    </source>
</reference>
<dbReference type="RefSeq" id="WP_006357360.1">
    <property type="nucleotide sequence ID" value="NZ_BACI01000024.1"/>
</dbReference>
<sequence length="275" mass="30682">MKPRRDTFAEDYIRETVAAVLDAANDSNFSQLELCWFEDVLNAYFDATVSSSSNIIAEARRQYAFRLNQAPAGRELCAPRRVSDGKSPVSIEDLRELADLRESVRHYTSEPVPTCVVDEAIDVALQSPTACNRVPWQIRVFTNSSEVHEIASIAMGTAGYIKSLSHIAVLVGDLSAYSHDRDRHLIYIDGSLAAMSFILALRAQNISSCCINWPDIRNREIRMAKRLGLQPYQKVVMLIAFGYADEDAIVPFSGKRDLESVRKFGELSVSGDEVN</sequence>
<protein>
    <submittedName>
        <fullName evidence="7">Putative nitroreductase family protein</fullName>
    </submittedName>
</protein>
<comment type="similarity">
    <text evidence="2">Belongs to the nitroreductase family.</text>
</comment>
<feature type="domain" description="Nitroreductase" evidence="6">
    <location>
        <begin position="173"/>
        <end position="243"/>
    </location>
</feature>
<name>F9VRF2_9ACTN</name>
<keyword evidence="5" id="KW-0560">Oxidoreductase</keyword>
<organism evidence="7 8">
    <name type="scientific">Gordonia alkanivorans NBRC 16433</name>
    <dbReference type="NCBI Taxonomy" id="1027371"/>
    <lineage>
        <taxon>Bacteria</taxon>
        <taxon>Bacillati</taxon>
        <taxon>Actinomycetota</taxon>
        <taxon>Actinomycetes</taxon>
        <taxon>Mycobacteriales</taxon>
        <taxon>Gordoniaceae</taxon>
        <taxon>Gordonia</taxon>
    </lineage>
</organism>
<dbReference type="GO" id="GO:0016491">
    <property type="term" value="F:oxidoreductase activity"/>
    <property type="evidence" value="ECO:0007669"/>
    <property type="project" value="UniProtKB-KW"/>
</dbReference>
<dbReference type="Gene3D" id="3.40.109.10">
    <property type="entry name" value="NADH Oxidase"/>
    <property type="match status" value="1"/>
</dbReference>
<dbReference type="InterPro" id="IPR000415">
    <property type="entry name" value="Nitroreductase-like"/>
</dbReference>
<dbReference type="Pfam" id="PF00881">
    <property type="entry name" value="Nitroreductase"/>
    <property type="match status" value="2"/>
</dbReference>
<dbReference type="InterPro" id="IPR029479">
    <property type="entry name" value="Nitroreductase"/>
</dbReference>
<evidence type="ECO:0000259" key="6">
    <source>
        <dbReference type="Pfam" id="PF00881"/>
    </source>
</evidence>